<sequence>DELDFLLPVALQNSGIQPSEQGGVPKRHFQSGLFWPLEQASEDLLKEHYIALCDRPFYSRLVEYMRSGPIVAMVWQGLDVVKTARAMIGETNLANPDPAPSEGTSALKSASESLGFVFHCKRTFLQTVKFNWQGRPASQNRGPRISLGSFKFTPQISKLRYPQF</sequence>
<reference evidence="9" key="1">
    <citation type="submission" date="2025-08" db="UniProtKB">
        <authorList>
            <consortium name="Ensembl"/>
        </authorList>
    </citation>
    <scope>IDENTIFICATION</scope>
</reference>
<evidence type="ECO:0000256" key="3">
    <source>
        <dbReference type="ARBA" id="ARBA00012966"/>
    </source>
</evidence>
<dbReference type="Pfam" id="PF00334">
    <property type="entry name" value="NDK"/>
    <property type="match status" value="1"/>
</dbReference>
<dbReference type="Gene3D" id="3.30.70.141">
    <property type="entry name" value="Nucleoside diphosphate kinase-like domain"/>
    <property type="match status" value="1"/>
</dbReference>
<dbReference type="PRINTS" id="PR01243">
    <property type="entry name" value="NUCDPKINASE"/>
</dbReference>
<proteinExistence type="inferred from homology"/>
<protein>
    <recommendedName>
        <fullName evidence="3">nucleoside-diphosphate kinase</fullName>
        <ecNumber evidence="3">2.7.4.6</ecNumber>
    </recommendedName>
</protein>
<comment type="caution">
    <text evidence="6">Lacks conserved residue(s) required for the propagation of feature annotation.</text>
</comment>
<evidence type="ECO:0000256" key="7">
    <source>
        <dbReference type="RuleBase" id="RU004011"/>
    </source>
</evidence>
<dbReference type="Ensembl" id="ENSCSRT00000016194.1">
    <property type="protein sequence ID" value="ENSCSRP00000015532.1"/>
    <property type="gene ID" value="ENSCSRG00000011852.1"/>
</dbReference>
<reference evidence="9" key="2">
    <citation type="submission" date="2025-09" db="UniProtKB">
        <authorList>
            <consortium name="Ensembl"/>
        </authorList>
    </citation>
    <scope>IDENTIFICATION</scope>
</reference>
<evidence type="ECO:0000256" key="1">
    <source>
        <dbReference type="ARBA" id="ARBA00001946"/>
    </source>
</evidence>
<dbReference type="AlphaFoldDB" id="A0A8C3SLB4"/>
<dbReference type="GO" id="GO:0006241">
    <property type="term" value="P:CTP biosynthetic process"/>
    <property type="evidence" value="ECO:0007669"/>
    <property type="project" value="InterPro"/>
</dbReference>
<feature type="domain" description="Nucleoside diphosphate kinase-like" evidence="8">
    <location>
        <begin position="14"/>
        <end position="125"/>
    </location>
</feature>
<comment type="cofactor">
    <cofactor evidence="1">
        <name>Mg(2+)</name>
        <dbReference type="ChEBI" id="CHEBI:18420"/>
    </cofactor>
</comment>
<dbReference type="PROSITE" id="PS51374">
    <property type="entry name" value="NDPK_LIKE"/>
    <property type="match status" value="1"/>
</dbReference>
<dbReference type="GO" id="GO:0006228">
    <property type="term" value="P:UTP biosynthetic process"/>
    <property type="evidence" value="ECO:0007669"/>
    <property type="project" value="InterPro"/>
</dbReference>
<evidence type="ECO:0000313" key="10">
    <source>
        <dbReference type="Proteomes" id="UP000694403"/>
    </source>
</evidence>
<keyword evidence="5" id="KW-0418">Kinase</keyword>
<evidence type="ECO:0000256" key="5">
    <source>
        <dbReference type="ARBA" id="ARBA00022777"/>
    </source>
</evidence>
<organism evidence="9 10">
    <name type="scientific">Chelydra serpentina</name>
    <name type="common">Snapping turtle</name>
    <name type="synonym">Testudo serpentina</name>
    <dbReference type="NCBI Taxonomy" id="8475"/>
    <lineage>
        <taxon>Eukaryota</taxon>
        <taxon>Metazoa</taxon>
        <taxon>Chordata</taxon>
        <taxon>Craniata</taxon>
        <taxon>Vertebrata</taxon>
        <taxon>Euteleostomi</taxon>
        <taxon>Archelosauria</taxon>
        <taxon>Testudinata</taxon>
        <taxon>Testudines</taxon>
        <taxon>Cryptodira</taxon>
        <taxon>Durocryptodira</taxon>
        <taxon>Americhelydia</taxon>
        <taxon>Chelydroidea</taxon>
        <taxon>Chelydridae</taxon>
        <taxon>Chelydra</taxon>
    </lineage>
</organism>
<evidence type="ECO:0000256" key="2">
    <source>
        <dbReference type="ARBA" id="ARBA00008142"/>
    </source>
</evidence>
<evidence type="ECO:0000259" key="8">
    <source>
        <dbReference type="SMART" id="SM00562"/>
    </source>
</evidence>
<dbReference type="SUPFAM" id="SSF54919">
    <property type="entry name" value="Nucleoside diphosphate kinase, NDK"/>
    <property type="match status" value="1"/>
</dbReference>
<evidence type="ECO:0000313" key="9">
    <source>
        <dbReference type="Ensembl" id="ENSCSRP00000015532.1"/>
    </source>
</evidence>
<dbReference type="GO" id="GO:0004550">
    <property type="term" value="F:nucleoside diphosphate kinase activity"/>
    <property type="evidence" value="ECO:0007669"/>
    <property type="project" value="UniProtKB-EC"/>
</dbReference>
<dbReference type="InterPro" id="IPR001564">
    <property type="entry name" value="Nucleoside_diP_kinase"/>
</dbReference>
<dbReference type="GO" id="GO:0006183">
    <property type="term" value="P:GTP biosynthetic process"/>
    <property type="evidence" value="ECO:0007669"/>
    <property type="project" value="InterPro"/>
</dbReference>
<name>A0A8C3SLB4_CHESE</name>
<keyword evidence="10" id="KW-1185">Reference proteome</keyword>
<dbReference type="EC" id="2.7.4.6" evidence="3"/>
<evidence type="ECO:0000256" key="4">
    <source>
        <dbReference type="ARBA" id="ARBA00022679"/>
    </source>
</evidence>
<dbReference type="PANTHER" id="PTHR11349">
    <property type="entry name" value="NUCLEOSIDE DIPHOSPHATE KINASE"/>
    <property type="match status" value="1"/>
</dbReference>
<accession>A0A8C3SLB4</accession>
<comment type="similarity">
    <text evidence="2 6 7">Belongs to the NDK family.</text>
</comment>
<dbReference type="InterPro" id="IPR034907">
    <property type="entry name" value="NDK-like_dom"/>
</dbReference>
<keyword evidence="4" id="KW-0808">Transferase</keyword>
<dbReference type="InterPro" id="IPR036850">
    <property type="entry name" value="NDK-like_dom_sf"/>
</dbReference>
<evidence type="ECO:0000256" key="6">
    <source>
        <dbReference type="PROSITE-ProRule" id="PRU00706"/>
    </source>
</evidence>
<dbReference type="SMART" id="SM00562">
    <property type="entry name" value="NDK"/>
    <property type="match status" value="1"/>
</dbReference>
<dbReference type="Proteomes" id="UP000694403">
    <property type="component" value="Unplaced"/>
</dbReference>